<dbReference type="FunFam" id="3.10.110.10:FF:000109">
    <property type="entry name" value="Ubiquitin-conjugating enzyme E2 J2-like"/>
    <property type="match status" value="1"/>
</dbReference>
<organism evidence="2 3">
    <name type="scientific">Heterostelium pallidum (strain ATCC 26659 / Pp 5 / PN500)</name>
    <name type="common">Cellular slime mold</name>
    <name type="synonym">Polysphondylium pallidum</name>
    <dbReference type="NCBI Taxonomy" id="670386"/>
    <lineage>
        <taxon>Eukaryota</taxon>
        <taxon>Amoebozoa</taxon>
        <taxon>Evosea</taxon>
        <taxon>Eumycetozoa</taxon>
        <taxon>Dictyostelia</taxon>
        <taxon>Acytosteliales</taxon>
        <taxon>Acytosteliaceae</taxon>
        <taxon>Heterostelium</taxon>
    </lineage>
</organism>
<evidence type="ECO:0000259" key="1">
    <source>
        <dbReference type="PROSITE" id="PS50127"/>
    </source>
</evidence>
<dbReference type="PANTHER" id="PTHR24067">
    <property type="entry name" value="UBIQUITIN-CONJUGATING ENZYME E2"/>
    <property type="match status" value="1"/>
</dbReference>
<dbReference type="FunCoup" id="D3B8B5">
    <property type="interactions" value="394"/>
</dbReference>
<dbReference type="OMA" id="GWSVATI"/>
<dbReference type="Proteomes" id="UP000001396">
    <property type="component" value="Unassembled WGS sequence"/>
</dbReference>
<dbReference type="InterPro" id="IPR000608">
    <property type="entry name" value="UBC"/>
</dbReference>
<proteinExistence type="predicted"/>
<dbReference type="InterPro" id="IPR050113">
    <property type="entry name" value="Ub_conjugating_enzyme"/>
</dbReference>
<dbReference type="SMART" id="SM00212">
    <property type="entry name" value="UBCc"/>
    <property type="match status" value="1"/>
</dbReference>
<dbReference type="Gene3D" id="3.10.110.10">
    <property type="entry name" value="Ubiquitin Conjugating Enzyme"/>
    <property type="match status" value="1"/>
</dbReference>
<name>D3B8B5_HETP5</name>
<accession>D3B8B5</accession>
<gene>
    <name evidence="2" type="ORF">PPL_04707</name>
</gene>
<dbReference type="PROSITE" id="PS50127">
    <property type="entry name" value="UBC_2"/>
    <property type="match status" value="1"/>
</dbReference>
<dbReference type="CDD" id="cd23799">
    <property type="entry name" value="UBCc_UBE2J"/>
    <property type="match status" value="1"/>
</dbReference>
<dbReference type="EMBL" id="ADBJ01000020">
    <property type="protein sequence ID" value="EFA82283.1"/>
    <property type="molecule type" value="Genomic_DNA"/>
</dbReference>
<dbReference type="SUPFAM" id="SSF54495">
    <property type="entry name" value="UBC-like"/>
    <property type="match status" value="1"/>
</dbReference>
<evidence type="ECO:0000313" key="3">
    <source>
        <dbReference type="Proteomes" id="UP000001396"/>
    </source>
</evidence>
<dbReference type="GeneID" id="31360194"/>
<protein>
    <submittedName>
        <fullName evidence="2">Putative ubiquitin-conjugating enzyme E2</fullName>
    </submittedName>
</protein>
<comment type="caution">
    <text evidence="2">The sequence shown here is derived from an EMBL/GenBank/DDBJ whole genome shotgun (WGS) entry which is preliminary data.</text>
</comment>
<dbReference type="AlphaFoldDB" id="D3B8B5"/>
<feature type="domain" description="UBC core" evidence="1">
    <location>
        <begin position="15"/>
        <end position="165"/>
    </location>
</feature>
<dbReference type="RefSeq" id="XP_020434400.1">
    <property type="nucleotide sequence ID" value="XM_020575605.1"/>
</dbReference>
<dbReference type="InterPro" id="IPR016135">
    <property type="entry name" value="UBQ-conjugating_enzyme/RWD"/>
</dbReference>
<reference evidence="2 3" key="1">
    <citation type="journal article" date="2011" name="Genome Res.">
        <title>Phylogeny-wide analysis of social amoeba genomes highlights ancient origins for complex intercellular communication.</title>
        <authorList>
            <person name="Heidel A.J."/>
            <person name="Lawal H.M."/>
            <person name="Felder M."/>
            <person name="Schilde C."/>
            <person name="Helps N.R."/>
            <person name="Tunggal B."/>
            <person name="Rivero F."/>
            <person name="John U."/>
            <person name="Schleicher M."/>
            <person name="Eichinger L."/>
            <person name="Platzer M."/>
            <person name="Noegel A.A."/>
            <person name="Schaap P."/>
            <person name="Gloeckner G."/>
        </authorList>
    </citation>
    <scope>NUCLEOTIDE SEQUENCE [LARGE SCALE GENOMIC DNA]</scope>
    <source>
        <strain evidence="3">ATCC 26659 / Pp 5 / PN500</strain>
    </source>
</reference>
<evidence type="ECO:0000313" key="2">
    <source>
        <dbReference type="EMBL" id="EFA82283.1"/>
    </source>
</evidence>
<dbReference type="Pfam" id="PF00179">
    <property type="entry name" value="UQ_con"/>
    <property type="match status" value="1"/>
</dbReference>
<dbReference type="STRING" id="670386.D3B8B5"/>
<keyword evidence="3" id="KW-1185">Reference proteome</keyword>
<dbReference type="InParanoid" id="D3B8B5"/>
<sequence>MSTVNKEIQHPPTKECISRLRKEFLEINKNPVENIVVCPHPENILEWHYVILGPENTVYESGLYYGKLIFKYNYPLSPPSIIMTTPSGRFQTDTRLCLSISDYHPESWSPSWSVSSILIGLLSFMVDNDSTLGSIITTNDEKRILASKSTEFNKKIPTFCQLFPYLVED</sequence>